<evidence type="ECO:0000256" key="2">
    <source>
        <dbReference type="ARBA" id="ARBA00004141"/>
    </source>
</evidence>
<dbReference type="Pfam" id="PF03351">
    <property type="entry name" value="DOMON"/>
    <property type="match status" value="1"/>
</dbReference>
<name>A0A8J1MYN0_XENLA</name>
<dbReference type="Proteomes" id="UP000186698">
    <property type="component" value="Chromosome 4L"/>
</dbReference>
<dbReference type="OrthoDB" id="6372137at2759"/>
<dbReference type="CDD" id="cd09628">
    <property type="entry name" value="DOMON_SDR_2_like"/>
    <property type="match status" value="1"/>
</dbReference>
<dbReference type="RefSeq" id="XP_041446989.1">
    <property type="nucleotide sequence ID" value="XM_041591055.1"/>
</dbReference>
<evidence type="ECO:0000256" key="1">
    <source>
        <dbReference type="ARBA" id="ARBA00001970"/>
    </source>
</evidence>
<dbReference type="CDD" id="cd08760">
    <property type="entry name" value="Cyt_b561_FRRS1_like"/>
    <property type="match status" value="1"/>
</dbReference>
<dbReference type="InterPro" id="IPR002861">
    <property type="entry name" value="Reeler_dom"/>
</dbReference>
<dbReference type="PROSITE" id="PS50836">
    <property type="entry name" value="DOMON"/>
    <property type="match status" value="1"/>
</dbReference>
<dbReference type="PANTHER" id="PTHR45828:SF41">
    <property type="entry name" value="FERRIC-CHELATE REDUCTASE 1"/>
    <property type="match status" value="1"/>
</dbReference>
<feature type="transmembrane region" description="Helical" evidence="11">
    <location>
        <begin position="670"/>
        <end position="689"/>
    </location>
</feature>
<feature type="transmembrane region" description="Helical" evidence="11">
    <location>
        <begin position="617"/>
        <end position="639"/>
    </location>
</feature>
<evidence type="ECO:0000256" key="12">
    <source>
        <dbReference type="SAM" id="SignalP"/>
    </source>
</evidence>
<dbReference type="AlphaFoldDB" id="A0A8J1MYN0"/>
<dbReference type="PANTHER" id="PTHR45828">
    <property type="entry name" value="CYTOCHROME B561/FERRIC REDUCTASE TRANSMEMBRANE"/>
    <property type="match status" value="1"/>
</dbReference>
<comment type="cofactor">
    <cofactor evidence="1">
        <name>heme b</name>
        <dbReference type="ChEBI" id="CHEBI:60344"/>
    </cofactor>
</comment>
<feature type="transmembrane region" description="Helical" evidence="11">
    <location>
        <begin position="548"/>
        <end position="579"/>
    </location>
</feature>
<protein>
    <submittedName>
        <fullName evidence="17">Ferric-chelate reductase 1</fullName>
    </submittedName>
</protein>
<comment type="similarity">
    <text evidence="3">Belongs to the FRRS1 family.</text>
</comment>
<dbReference type="Gene3D" id="2.60.40.4060">
    <property type="entry name" value="Reeler domain"/>
    <property type="match status" value="2"/>
</dbReference>
<dbReference type="CDD" id="cd08544">
    <property type="entry name" value="Reeler"/>
    <property type="match status" value="2"/>
</dbReference>
<gene>
    <name evidence="17" type="primary">LOC108714423</name>
</gene>
<dbReference type="InterPro" id="IPR042307">
    <property type="entry name" value="Reeler_sf"/>
</dbReference>
<evidence type="ECO:0000256" key="9">
    <source>
        <dbReference type="ARBA" id="ARBA00023136"/>
    </source>
</evidence>
<dbReference type="InterPro" id="IPR006593">
    <property type="entry name" value="Cyt_b561/ferric_Rdtase_TM"/>
</dbReference>
<keyword evidence="6" id="KW-0249">Electron transport</keyword>
<feature type="transmembrane region" description="Helical" evidence="11">
    <location>
        <begin position="701"/>
        <end position="720"/>
    </location>
</feature>
<feature type="signal peptide" evidence="12">
    <location>
        <begin position="1"/>
        <end position="22"/>
    </location>
</feature>
<dbReference type="InterPro" id="IPR005018">
    <property type="entry name" value="DOMON_domain"/>
</dbReference>
<keyword evidence="16" id="KW-1185">Reference proteome</keyword>
<dbReference type="InterPro" id="IPR051237">
    <property type="entry name" value="Ferric-chelate_Red/DefProt"/>
</dbReference>
<evidence type="ECO:0000256" key="3">
    <source>
        <dbReference type="ARBA" id="ARBA00009195"/>
    </source>
</evidence>
<evidence type="ECO:0000313" key="16">
    <source>
        <dbReference type="Proteomes" id="UP000186698"/>
    </source>
</evidence>
<sequence length="780" mass="83765">MALPIRNLLILLCALLPKYTDAFSNGKVASVCGTMIPTHSTSAQTTDPPFMLVSSKGTYNQGVKIAVNLSATSTVVIKGFLIQARTINGDNLVGSFEVSNPDAQTLDCNNPADAVSQTGAASKTSIQVTWKAPNIPTGNIMFRATVVRNERTFWANIVSRALNATSNSTATLGSHNSGFRLSVPFTFGLMLIVLMTLQSSSGSSFKGFLLEAQTVGGDQTIGYFTIRDGNTQALSCSAGAASAVSHTSSTIKTSITTSWTAPAGTGPIYFRFLIVNEHSTNINHIHKTKCPSVVIDSSTLFTLETLQISNTMCGTGKFCFSNPPNCSPDNSSCLFMSSVPANNGFVFEMSGLTTGYVAIAFSDDKLMGNDDIYICTRDSSGNILVQQAFSNGYVTPQARNLSTKGSIVSSYIGGVLKCSFISKMSISTQARASTAPSYYIFLGTGPSQASGKCDIVGNPVFVEKADTYPVKLSSLCQILLHTTKPLISASRIDLSSFAASAIAPVRTPPVILGHGALMLIAWMTTGTIGMLIARYMKHAANRPVIGKGLWFLLHISLMVLTIILTICAFIMVFVGVFGWSAGSGAHPILGCIVMILSFLQPFGAFLRPAPNHKRRFIFNWVHGLNALVIKILAGKIFVVERKKGLVIHSFIMVSVTMPCPVVCNTNVIDLLLFSVATILLVSPVATIFLGLELVDISSTQWMPKVMGGFYGWEALFYIILEINARMKTKGKQYPRLVSDFSPNWINPFLQIQHESVIMVVFICGNLAFLTSLLVGIGQSV</sequence>
<accession>A0A8J1MYN0</accession>
<feature type="domain" description="DOMON" evidence="13">
    <location>
        <begin position="330"/>
        <end position="445"/>
    </location>
</feature>
<evidence type="ECO:0000313" key="17">
    <source>
        <dbReference type="RefSeq" id="XP_041446989.1"/>
    </source>
</evidence>
<feature type="chain" id="PRO_5035311630" evidence="12">
    <location>
        <begin position="23"/>
        <end position="780"/>
    </location>
</feature>
<feature type="domain" description="Cytochrome b561" evidence="14">
    <location>
        <begin position="475"/>
        <end position="682"/>
    </location>
</feature>
<evidence type="ECO:0000256" key="7">
    <source>
        <dbReference type="ARBA" id="ARBA00022989"/>
    </source>
</evidence>
<evidence type="ECO:0000259" key="14">
    <source>
        <dbReference type="PROSITE" id="PS50939"/>
    </source>
</evidence>
<dbReference type="KEGG" id="xla:108714423"/>
<organism evidence="16 17">
    <name type="scientific">Xenopus laevis</name>
    <name type="common">African clawed frog</name>
    <dbReference type="NCBI Taxonomy" id="8355"/>
    <lineage>
        <taxon>Eukaryota</taxon>
        <taxon>Metazoa</taxon>
        <taxon>Chordata</taxon>
        <taxon>Craniata</taxon>
        <taxon>Vertebrata</taxon>
        <taxon>Euteleostomi</taxon>
        <taxon>Amphibia</taxon>
        <taxon>Batrachia</taxon>
        <taxon>Anura</taxon>
        <taxon>Pipoidea</taxon>
        <taxon>Pipidae</taxon>
        <taxon>Xenopodinae</taxon>
        <taxon>Xenopus</taxon>
        <taxon>Xenopus</taxon>
    </lineage>
</organism>
<dbReference type="GO" id="GO:0016020">
    <property type="term" value="C:membrane"/>
    <property type="evidence" value="ECO:0000318"/>
    <property type="project" value="GO_Central"/>
</dbReference>
<reference evidence="17" key="1">
    <citation type="submission" date="2025-08" db="UniProtKB">
        <authorList>
            <consortium name="RefSeq"/>
        </authorList>
    </citation>
    <scope>IDENTIFICATION</scope>
    <source>
        <strain evidence="17">J_2021</strain>
        <tissue evidence="17">Erythrocytes</tissue>
    </source>
</reference>
<keyword evidence="4" id="KW-0813">Transport</keyword>
<keyword evidence="7 11" id="KW-1133">Transmembrane helix</keyword>
<keyword evidence="8" id="KW-0408">Iron</keyword>
<keyword evidence="10" id="KW-0325">Glycoprotein</keyword>
<comment type="subcellular location">
    <subcellularLocation>
        <location evidence="2">Membrane</location>
        <topology evidence="2">Multi-pass membrane protein</topology>
    </subcellularLocation>
</comment>
<dbReference type="SMART" id="SM00665">
    <property type="entry name" value="B561"/>
    <property type="match status" value="1"/>
</dbReference>
<evidence type="ECO:0000256" key="11">
    <source>
        <dbReference type="SAM" id="Phobius"/>
    </source>
</evidence>
<dbReference type="PROSITE" id="PS51019">
    <property type="entry name" value="REELIN"/>
    <property type="match status" value="1"/>
</dbReference>
<evidence type="ECO:0000256" key="8">
    <source>
        <dbReference type="ARBA" id="ARBA00023004"/>
    </source>
</evidence>
<keyword evidence="5 11" id="KW-0812">Transmembrane</keyword>
<dbReference type="GeneID" id="108714423"/>
<dbReference type="Gene3D" id="1.20.120.1770">
    <property type="match status" value="1"/>
</dbReference>
<keyword evidence="9 11" id="KW-0472">Membrane</keyword>
<dbReference type="SMART" id="SM00664">
    <property type="entry name" value="DoH"/>
    <property type="match status" value="1"/>
</dbReference>
<evidence type="ECO:0000259" key="13">
    <source>
        <dbReference type="PROSITE" id="PS50836"/>
    </source>
</evidence>
<dbReference type="Pfam" id="PF02014">
    <property type="entry name" value="Reeler"/>
    <property type="match status" value="2"/>
</dbReference>
<keyword evidence="12" id="KW-0732">Signal</keyword>
<evidence type="ECO:0000256" key="10">
    <source>
        <dbReference type="ARBA" id="ARBA00023180"/>
    </source>
</evidence>
<feature type="transmembrane region" description="Helical" evidence="11">
    <location>
        <begin position="756"/>
        <end position="777"/>
    </location>
</feature>
<evidence type="ECO:0000256" key="6">
    <source>
        <dbReference type="ARBA" id="ARBA00022982"/>
    </source>
</evidence>
<proteinExistence type="inferred from homology"/>
<evidence type="ECO:0000256" key="5">
    <source>
        <dbReference type="ARBA" id="ARBA00022692"/>
    </source>
</evidence>
<dbReference type="PROSITE" id="PS50939">
    <property type="entry name" value="CYTOCHROME_B561"/>
    <property type="match status" value="1"/>
</dbReference>
<feature type="transmembrane region" description="Helical" evidence="11">
    <location>
        <begin position="511"/>
        <end position="536"/>
    </location>
</feature>
<evidence type="ECO:0000259" key="15">
    <source>
        <dbReference type="PROSITE" id="PS51019"/>
    </source>
</evidence>
<feature type="domain" description="Reelin" evidence="15">
    <location>
        <begin position="13"/>
        <end position="177"/>
    </location>
</feature>
<evidence type="ECO:0000256" key="4">
    <source>
        <dbReference type="ARBA" id="ARBA00022448"/>
    </source>
</evidence>
<feature type="transmembrane region" description="Helical" evidence="11">
    <location>
        <begin position="585"/>
        <end position="605"/>
    </location>
</feature>
<feature type="transmembrane region" description="Helical" evidence="11">
    <location>
        <begin position="645"/>
        <end position="663"/>
    </location>
</feature>